<keyword evidence="2" id="KW-1185">Reference proteome</keyword>
<evidence type="ECO:0000313" key="2">
    <source>
        <dbReference type="Proteomes" id="UP000814033"/>
    </source>
</evidence>
<dbReference type="EMBL" id="MU276086">
    <property type="protein sequence ID" value="KAI0042063.1"/>
    <property type="molecule type" value="Genomic_DNA"/>
</dbReference>
<evidence type="ECO:0000313" key="1">
    <source>
        <dbReference type="EMBL" id="KAI0042063.1"/>
    </source>
</evidence>
<protein>
    <submittedName>
        <fullName evidence="1">Uncharacterized protein</fullName>
    </submittedName>
</protein>
<comment type="caution">
    <text evidence="1">The sequence shown here is derived from an EMBL/GenBank/DDBJ whole genome shotgun (WGS) entry which is preliminary data.</text>
</comment>
<reference evidence="1" key="2">
    <citation type="journal article" date="2022" name="New Phytol.">
        <title>Evolutionary transition to the ectomycorrhizal habit in the genomes of a hyperdiverse lineage of mushroom-forming fungi.</title>
        <authorList>
            <person name="Looney B."/>
            <person name="Miyauchi S."/>
            <person name="Morin E."/>
            <person name="Drula E."/>
            <person name="Courty P.E."/>
            <person name="Kohler A."/>
            <person name="Kuo A."/>
            <person name="LaButti K."/>
            <person name="Pangilinan J."/>
            <person name="Lipzen A."/>
            <person name="Riley R."/>
            <person name="Andreopoulos W."/>
            <person name="He G."/>
            <person name="Johnson J."/>
            <person name="Nolan M."/>
            <person name="Tritt A."/>
            <person name="Barry K.W."/>
            <person name="Grigoriev I.V."/>
            <person name="Nagy L.G."/>
            <person name="Hibbett D."/>
            <person name="Henrissat B."/>
            <person name="Matheny P.B."/>
            <person name="Labbe J."/>
            <person name="Martin F.M."/>
        </authorList>
    </citation>
    <scope>NUCLEOTIDE SEQUENCE</scope>
    <source>
        <strain evidence="1">FP105234-sp</strain>
    </source>
</reference>
<dbReference type="Proteomes" id="UP000814033">
    <property type="component" value="Unassembled WGS sequence"/>
</dbReference>
<proteinExistence type="predicted"/>
<organism evidence="1 2">
    <name type="scientific">Auriscalpium vulgare</name>
    <dbReference type="NCBI Taxonomy" id="40419"/>
    <lineage>
        <taxon>Eukaryota</taxon>
        <taxon>Fungi</taxon>
        <taxon>Dikarya</taxon>
        <taxon>Basidiomycota</taxon>
        <taxon>Agaricomycotina</taxon>
        <taxon>Agaricomycetes</taxon>
        <taxon>Russulales</taxon>
        <taxon>Auriscalpiaceae</taxon>
        <taxon>Auriscalpium</taxon>
    </lineage>
</organism>
<reference evidence="1" key="1">
    <citation type="submission" date="2021-02" db="EMBL/GenBank/DDBJ databases">
        <authorList>
            <consortium name="DOE Joint Genome Institute"/>
            <person name="Ahrendt S."/>
            <person name="Looney B.P."/>
            <person name="Miyauchi S."/>
            <person name="Morin E."/>
            <person name="Drula E."/>
            <person name="Courty P.E."/>
            <person name="Chicoki N."/>
            <person name="Fauchery L."/>
            <person name="Kohler A."/>
            <person name="Kuo A."/>
            <person name="Labutti K."/>
            <person name="Pangilinan J."/>
            <person name="Lipzen A."/>
            <person name="Riley R."/>
            <person name="Andreopoulos W."/>
            <person name="He G."/>
            <person name="Johnson J."/>
            <person name="Barry K.W."/>
            <person name="Grigoriev I.V."/>
            <person name="Nagy L."/>
            <person name="Hibbett D."/>
            <person name="Henrissat B."/>
            <person name="Matheny P.B."/>
            <person name="Labbe J."/>
            <person name="Martin F."/>
        </authorList>
    </citation>
    <scope>NUCLEOTIDE SEQUENCE</scope>
    <source>
        <strain evidence="1">FP105234-sp</strain>
    </source>
</reference>
<sequence>MLSLADLFTVTRHKSEDRERQDAQFEEEWLRSRETGDIDASVSGDAASRVEDDQATESGCSYGDFDIPEALHDALVITEHPRDQFMPVVSYDFDLASVTEFAGARELYEETLELRHIRAESEQRKLATLRRLDGEREATERVVIEEARQREERERLQEEVSSSSSTCAPPSSPIISSVAATSQPRLPLRSLSMREKAQVFARTLFSCICQGNHSNEAEAN</sequence>
<name>A0ACB8RDC5_9AGAM</name>
<gene>
    <name evidence="1" type="ORF">FA95DRAFT_1610506</name>
</gene>
<accession>A0ACB8RDC5</accession>